<feature type="transmembrane region" description="Helical" evidence="7">
    <location>
        <begin position="270"/>
        <end position="293"/>
    </location>
</feature>
<dbReference type="PANTHER" id="PTHR43507:SF1">
    <property type="entry name" value="NADH-UBIQUINONE OXIDOREDUCTASE CHAIN 4"/>
    <property type="match status" value="1"/>
</dbReference>
<feature type="transmembrane region" description="Helical" evidence="7">
    <location>
        <begin position="6"/>
        <end position="22"/>
    </location>
</feature>
<feature type="transmembrane region" description="Helical" evidence="7">
    <location>
        <begin position="107"/>
        <end position="125"/>
    </location>
</feature>
<feature type="transmembrane region" description="Helical" evidence="7">
    <location>
        <begin position="69"/>
        <end position="95"/>
    </location>
</feature>
<evidence type="ECO:0000259" key="8">
    <source>
        <dbReference type="Pfam" id="PF00361"/>
    </source>
</evidence>
<dbReference type="GO" id="GO:0008137">
    <property type="term" value="F:NADH dehydrogenase (ubiquinone) activity"/>
    <property type="evidence" value="ECO:0007669"/>
    <property type="project" value="InterPro"/>
</dbReference>
<evidence type="ECO:0000256" key="4">
    <source>
        <dbReference type="ARBA" id="ARBA00022989"/>
    </source>
</evidence>
<evidence type="ECO:0000313" key="10">
    <source>
        <dbReference type="Proteomes" id="UP000034444"/>
    </source>
</evidence>
<dbReference type="PANTHER" id="PTHR43507">
    <property type="entry name" value="NADH-UBIQUINONE OXIDOREDUCTASE CHAIN 4"/>
    <property type="match status" value="1"/>
</dbReference>
<keyword evidence="4 7" id="KW-1133">Transmembrane helix</keyword>
<feature type="transmembrane region" description="Helical" evidence="7">
    <location>
        <begin position="29"/>
        <end position="49"/>
    </location>
</feature>
<feature type="transmembrane region" description="Helical" evidence="7">
    <location>
        <begin position="403"/>
        <end position="423"/>
    </location>
</feature>
<dbReference type="GO" id="GO:0003954">
    <property type="term" value="F:NADH dehydrogenase activity"/>
    <property type="evidence" value="ECO:0007669"/>
    <property type="project" value="TreeGrafter"/>
</dbReference>
<dbReference type="NCBIfam" id="TIGR01972">
    <property type="entry name" value="NDH_I_M"/>
    <property type="match status" value="1"/>
</dbReference>
<dbReference type="AlphaFoldDB" id="A0A7U4LZF1"/>
<feature type="transmembrane region" description="Helical" evidence="7">
    <location>
        <begin position="370"/>
        <end position="391"/>
    </location>
</feature>
<dbReference type="NCBIfam" id="NF004505">
    <property type="entry name" value="PRK05846.2-5"/>
    <property type="match status" value="1"/>
</dbReference>
<dbReference type="PRINTS" id="PR01437">
    <property type="entry name" value="NUOXDRDTASE4"/>
</dbReference>
<keyword evidence="3 6" id="KW-0812">Transmembrane</keyword>
<organism evidence="9 10">
    <name type="scientific">Sulfurovum lithotrophicum</name>
    <dbReference type="NCBI Taxonomy" id="206403"/>
    <lineage>
        <taxon>Bacteria</taxon>
        <taxon>Pseudomonadati</taxon>
        <taxon>Campylobacterota</taxon>
        <taxon>Epsilonproteobacteria</taxon>
        <taxon>Campylobacterales</taxon>
        <taxon>Sulfurovaceae</taxon>
        <taxon>Sulfurovum</taxon>
    </lineage>
</organism>
<dbReference type="InterPro" id="IPR003918">
    <property type="entry name" value="NADH_UbQ_OxRdtase"/>
</dbReference>
<comment type="similarity">
    <text evidence="2">Belongs to the complex I subunit 4 family.</text>
</comment>
<dbReference type="EMBL" id="CP011308">
    <property type="protein sequence ID" value="AKF24054.1"/>
    <property type="molecule type" value="Genomic_DNA"/>
</dbReference>
<name>A0A7U4LZF1_9BACT</name>
<evidence type="ECO:0000256" key="2">
    <source>
        <dbReference type="ARBA" id="ARBA00009025"/>
    </source>
</evidence>
<dbReference type="RefSeq" id="WP_046550163.1">
    <property type="nucleotide sequence ID" value="NZ_CP011308.1"/>
</dbReference>
<proteinExistence type="inferred from homology"/>
<keyword evidence="5 7" id="KW-0472">Membrane</keyword>
<dbReference type="InterPro" id="IPR001750">
    <property type="entry name" value="ND/Mrp_TM"/>
</dbReference>
<dbReference type="InterPro" id="IPR010227">
    <property type="entry name" value="NADH_Q_OxRdtase_chainM/4"/>
</dbReference>
<feature type="domain" description="NADH:quinone oxidoreductase/Mrp antiporter transmembrane" evidence="8">
    <location>
        <begin position="125"/>
        <end position="414"/>
    </location>
</feature>
<gene>
    <name evidence="9" type="ORF">YH65_00505</name>
</gene>
<reference evidence="10" key="2">
    <citation type="journal article" date="2017" name="Stand. Genomic Sci.">
        <title>Complete genome sequence of the sulfur-oxidizing chemolithoautotrophic Sulfurovum lithotrophicum 42BKTT.</title>
        <authorList>
            <person name="Jeon W."/>
            <person name="Priscilla L."/>
            <person name="Park G."/>
            <person name="Lee H."/>
            <person name="Lee N."/>
            <person name="Lee D."/>
            <person name="Kwon H."/>
            <person name="Ahn I."/>
            <person name="Lee C."/>
            <person name="Lee H."/>
            <person name="Ahn J."/>
        </authorList>
    </citation>
    <scope>NUCLEOTIDE SEQUENCE [LARGE SCALE GENOMIC DNA]</scope>
    <source>
        <strain evidence="10">ATCC BAA-797 / 42BKT</strain>
    </source>
</reference>
<evidence type="ECO:0000313" key="9">
    <source>
        <dbReference type="EMBL" id="AKF24054.1"/>
    </source>
</evidence>
<keyword evidence="10" id="KW-1185">Reference proteome</keyword>
<feature type="transmembrane region" description="Helical" evidence="7">
    <location>
        <begin position="450"/>
        <end position="467"/>
    </location>
</feature>
<feature type="transmembrane region" description="Helical" evidence="7">
    <location>
        <begin position="238"/>
        <end position="258"/>
    </location>
</feature>
<evidence type="ECO:0000256" key="5">
    <source>
        <dbReference type="ARBA" id="ARBA00023136"/>
    </source>
</evidence>
<protein>
    <submittedName>
        <fullName evidence="9">NADH:ubiquinone oxidoreductase subunit M</fullName>
    </submittedName>
</protein>
<evidence type="ECO:0000256" key="6">
    <source>
        <dbReference type="RuleBase" id="RU000320"/>
    </source>
</evidence>
<accession>A0A7U4LZF1</accession>
<evidence type="ECO:0000256" key="7">
    <source>
        <dbReference type="SAM" id="Phobius"/>
    </source>
</evidence>
<dbReference type="GO" id="GO:0042773">
    <property type="term" value="P:ATP synthesis coupled electron transport"/>
    <property type="evidence" value="ECO:0007669"/>
    <property type="project" value="InterPro"/>
</dbReference>
<feature type="transmembrane region" description="Helical" evidence="7">
    <location>
        <begin position="300"/>
        <end position="319"/>
    </location>
</feature>
<feature type="transmembrane region" description="Helical" evidence="7">
    <location>
        <begin position="160"/>
        <end position="182"/>
    </location>
</feature>
<sequence length="510" mass="56269">MENILSILVFFPAIAGLLGFVVDKDSARAYGITVAAIEFLLSVWLWFSFDTANAGMQFVELIPIIPDFGISYYLGVDGISLFIILMATLMTLIGMMSMSITENIKNMIITLLFLEMTMVGVFVALDAIIFYLFWELSLVPMLYIIGAWGGPLRVYAAVKFFLYTFTGSLIMLVGMLFVAYVYHNLTGVWSFAITDWYALVLPVNYQLWLFAAFFVGFAIKVPMFPFHTWLPYAHGQAPTIGSVILAAVLLKMGTYGFVRFSLPMFPDASVLSIMPIAALSIIMIIYTAMVAYAQKDMKQVIAYSSVSHMGIIMLGIFAMNAEGISGSVFQMLSHGIVSGALFMLVGVIYDRRHTKLMSEFGGLASVMPKYAVIFGIMLMASVGLPLTIGFVGEFLVLLGFYQVSPVLTVLAGTSIIIGAIYMLSVYKSSFFGPVTNEENKSLKDLNSKETWSLVPLVLIVVWLGVYPKPILAPIDNSVKAMLTFMDEKAITQEAKDMIKVPESTNGREVK</sequence>
<reference evidence="9 10" key="1">
    <citation type="submission" date="2015-04" db="EMBL/GenBank/DDBJ databases">
        <title>Complete genome sequence of Sulfurovum lithotrophicum ATCC BAA-797T.</title>
        <authorList>
            <person name="Ahn J."/>
            <person name="Park G."/>
            <person name="Jeon W."/>
            <person name="Jang Y."/>
            <person name="Jang M."/>
            <person name="Lee H."/>
            <person name="Lee H."/>
        </authorList>
    </citation>
    <scope>NUCLEOTIDE SEQUENCE [LARGE SCALE GENOMIC DNA]</scope>
    <source>
        <strain evidence="10">ATCC BAA-797 / 42BKT</strain>
    </source>
</reference>
<dbReference type="OrthoDB" id="9805769at2"/>
<dbReference type="KEGG" id="slh:YH65_00505"/>
<dbReference type="GO" id="GO:0015990">
    <property type="term" value="P:electron transport coupled proton transport"/>
    <property type="evidence" value="ECO:0007669"/>
    <property type="project" value="TreeGrafter"/>
</dbReference>
<dbReference type="GO" id="GO:0048039">
    <property type="term" value="F:ubiquinone binding"/>
    <property type="evidence" value="ECO:0007669"/>
    <property type="project" value="TreeGrafter"/>
</dbReference>
<dbReference type="Pfam" id="PF00361">
    <property type="entry name" value="Proton_antipo_M"/>
    <property type="match status" value="1"/>
</dbReference>
<evidence type="ECO:0000256" key="1">
    <source>
        <dbReference type="ARBA" id="ARBA00004127"/>
    </source>
</evidence>
<evidence type="ECO:0000256" key="3">
    <source>
        <dbReference type="ARBA" id="ARBA00022692"/>
    </source>
</evidence>
<dbReference type="GO" id="GO:0012505">
    <property type="term" value="C:endomembrane system"/>
    <property type="evidence" value="ECO:0007669"/>
    <property type="project" value="UniProtKB-SubCell"/>
</dbReference>
<comment type="subcellular location">
    <subcellularLocation>
        <location evidence="1">Endomembrane system</location>
        <topology evidence="1">Multi-pass membrane protein</topology>
    </subcellularLocation>
    <subcellularLocation>
        <location evidence="6">Membrane</location>
        <topology evidence="6">Multi-pass membrane protein</topology>
    </subcellularLocation>
</comment>
<keyword evidence="9" id="KW-0830">Ubiquinone</keyword>
<feature type="transmembrane region" description="Helical" evidence="7">
    <location>
        <begin position="205"/>
        <end position="226"/>
    </location>
</feature>
<dbReference type="GO" id="GO:0016020">
    <property type="term" value="C:membrane"/>
    <property type="evidence" value="ECO:0007669"/>
    <property type="project" value="UniProtKB-SubCell"/>
</dbReference>
<feature type="transmembrane region" description="Helical" evidence="7">
    <location>
        <begin position="331"/>
        <end position="349"/>
    </location>
</feature>
<dbReference type="Proteomes" id="UP000034444">
    <property type="component" value="Chromosome"/>
</dbReference>
<feature type="transmembrane region" description="Helical" evidence="7">
    <location>
        <begin position="131"/>
        <end position="148"/>
    </location>
</feature>